<dbReference type="Pfam" id="PF03824">
    <property type="entry name" value="NicO"/>
    <property type="match status" value="1"/>
</dbReference>
<keyword evidence="7" id="KW-0533">Nickel</keyword>
<keyword evidence="13" id="KW-0170">Cobalt</keyword>
<protein>
    <recommendedName>
        <fullName evidence="14">Nickel/cobalt efflux system</fullName>
    </recommendedName>
</protein>
<gene>
    <name evidence="15" type="ORF">NG42_17035</name>
    <name evidence="16" type="ORF">NG43_15950</name>
</gene>
<organism evidence="15 18">
    <name type="scientific">Winslowiella iniecta</name>
    <dbReference type="NCBI Taxonomy" id="1560201"/>
    <lineage>
        <taxon>Bacteria</taxon>
        <taxon>Pseudomonadati</taxon>
        <taxon>Pseudomonadota</taxon>
        <taxon>Gammaproteobacteria</taxon>
        <taxon>Enterobacterales</taxon>
        <taxon>Erwiniaceae</taxon>
        <taxon>Winslowiella</taxon>
    </lineage>
</organism>
<feature type="transmembrane region" description="Helical" evidence="14">
    <location>
        <begin position="155"/>
        <end position="171"/>
    </location>
</feature>
<keyword evidence="8 14" id="KW-0812">Transmembrane</keyword>
<keyword evidence="18" id="KW-1185">Reference proteome</keyword>
<feature type="transmembrane region" description="Helical" evidence="14">
    <location>
        <begin position="114"/>
        <end position="135"/>
    </location>
</feature>
<evidence type="ECO:0000256" key="12">
    <source>
        <dbReference type="ARBA" id="ARBA00023136"/>
    </source>
</evidence>
<evidence type="ECO:0000256" key="8">
    <source>
        <dbReference type="ARBA" id="ARBA00022692"/>
    </source>
</evidence>
<dbReference type="PANTHER" id="PTHR40659">
    <property type="entry name" value="NICKEL/COBALT EFFLUX SYSTEM RCNA"/>
    <property type="match status" value="1"/>
</dbReference>
<keyword evidence="12 14" id="KW-0472">Membrane</keyword>
<dbReference type="EMBL" id="JRXE01000026">
    <property type="protein sequence ID" value="KOC88238.1"/>
    <property type="molecule type" value="Genomic_DNA"/>
</dbReference>
<evidence type="ECO:0000313" key="15">
    <source>
        <dbReference type="EMBL" id="KOC88238.1"/>
    </source>
</evidence>
<dbReference type="GO" id="GO:0046583">
    <property type="term" value="F:monoatomic cation efflux transmembrane transporter activity"/>
    <property type="evidence" value="ECO:0007669"/>
    <property type="project" value="TreeGrafter"/>
</dbReference>
<dbReference type="RefSeq" id="WP_052901277.1">
    <property type="nucleotide sequence ID" value="NZ_JRXE01000026.1"/>
</dbReference>
<evidence type="ECO:0000256" key="10">
    <source>
        <dbReference type="ARBA" id="ARBA00023065"/>
    </source>
</evidence>
<name>A0A0L7SYP0_9GAMM</name>
<evidence type="ECO:0000256" key="3">
    <source>
        <dbReference type="ARBA" id="ARBA00010428"/>
    </source>
</evidence>
<dbReference type="GO" id="GO:0006824">
    <property type="term" value="P:cobalt ion transport"/>
    <property type="evidence" value="ECO:0007669"/>
    <property type="project" value="UniProtKB-KW"/>
</dbReference>
<comment type="caution">
    <text evidence="15">The sequence shown here is derived from an EMBL/GenBank/DDBJ whole genome shotgun (WGS) entry which is preliminary data.</text>
</comment>
<evidence type="ECO:0000313" key="16">
    <source>
        <dbReference type="EMBL" id="KOC91218.1"/>
    </source>
</evidence>
<dbReference type="GO" id="GO:0032025">
    <property type="term" value="P:response to cobalt ion"/>
    <property type="evidence" value="ECO:0007669"/>
    <property type="project" value="TreeGrafter"/>
</dbReference>
<feature type="transmembrane region" description="Helical" evidence="14">
    <location>
        <begin position="224"/>
        <end position="244"/>
    </location>
</feature>
<feature type="transmembrane region" description="Helical" evidence="14">
    <location>
        <begin position="250"/>
        <end position="277"/>
    </location>
</feature>
<dbReference type="GO" id="GO:0015099">
    <property type="term" value="F:nickel cation transmembrane transporter activity"/>
    <property type="evidence" value="ECO:0007669"/>
    <property type="project" value="UniProtKB-UniRule"/>
</dbReference>
<evidence type="ECO:0000313" key="18">
    <source>
        <dbReference type="Proteomes" id="UP000037088"/>
    </source>
</evidence>
<evidence type="ECO:0000256" key="4">
    <source>
        <dbReference type="ARBA" id="ARBA00022426"/>
    </source>
</evidence>
<evidence type="ECO:0000256" key="5">
    <source>
        <dbReference type="ARBA" id="ARBA00022448"/>
    </source>
</evidence>
<dbReference type="PANTHER" id="PTHR40659:SF1">
    <property type="entry name" value="NICKEL_COBALT EFFLUX SYSTEM RCNA"/>
    <property type="match status" value="1"/>
</dbReference>
<evidence type="ECO:0000256" key="1">
    <source>
        <dbReference type="ARBA" id="ARBA00002510"/>
    </source>
</evidence>
<dbReference type="InterPro" id="IPR011541">
    <property type="entry name" value="Ni/Co_transpt_high_affinity"/>
</dbReference>
<sequence>MSVNSLPGKVRRHWLRSAWPLLLLTLVLIAAGSWIWQQWPQLLFQSVQWQKILHQQLTALLQQVELNPHQAGLALLGFSLLYGILHAAGPGHGKVVIATFLATHPTKIKTSLQLTLAAALVQGVMAIALVTILLVGLKLSSRQLHLSSYWLEKGSYLMVALLGAWLSLRALRKLWSLLRPPATTLKISAIRAADHTHDANCGCAHQHVPDNAMLAQAVGWKTKAIVVLSMGLRPCSGAIMMLLFSKVIGVYLWGVLSAVAMALGTAVTVSAMALLVQSSRALASRLSRHSAAAGWQKVALQSLGLAGGVVLIVAGIILWQSAQPAMSGGIRRIF</sequence>
<dbReference type="PATRIC" id="fig|1560201.3.peg.3607"/>
<dbReference type="Proteomes" id="UP000036851">
    <property type="component" value="Unassembled WGS sequence"/>
</dbReference>
<feature type="transmembrane region" description="Helical" evidence="14">
    <location>
        <begin position="80"/>
        <end position="102"/>
    </location>
</feature>
<dbReference type="Proteomes" id="UP000037088">
    <property type="component" value="Unassembled WGS sequence"/>
</dbReference>
<evidence type="ECO:0000256" key="14">
    <source>
        <dbReference type="RuleBase" id="RU362101"/>
    </source>
</evidence>
<dbReference type="InterPro" id="IPR051224">
    <property type="entry name" value="NiCoT_RcnA"/>
</dbReference>
<dbReference type="AlphaFoldDB" id="A0A0L7SYP0"/>
<proteinExistence type="inferred from homology"/>
<evidence type="ECO:0000256" key="7">
    <source>
        <dbReference type="ARBA" id="ARBA00022596"/>
    </source>
</evidence>
<comment type="function">
    <text evidence="1">Efflux system for nickel and cobalt.</text>
</comment>
<comment type="subcellular location">
    <subcellularLocation>
        <location evidence="2 14">Cell membrane</location>
        <topology evidence="2 14">Multi-pass membrane protein</topology>
    </subcellularLocation>
</comment>
<evidence type="ECO:0000256" key="6">
    <source>
        <dbReference type="ARBA" id="ARBA00022475"/>
    </source>
</evidence>
<evidence type="ECO:0000313" key="17">
    <source>
        <dbReference type="Proteomes" id="UP000036851"/>
    </source>
</evidence>
<dbReference type="EMBL" id="JRXF01000026">
    <property type="protein sequence ID" value="KOC91218.1"/>
    <property type="molecule type" value="Genomic_DNA"/>
</dbReference>
<reference evidence="17 18" key="1">
    <citation type="journal article" date="2015" name="Int. J. Syst. Evol. Microbiol.">
        <title>Erwinia iniecta sp. nov., isolated from Russian wheat aphids (Diuraphis noxia).</title>
        <authorList>
            <person name="Campillo T."/>
            <person name="Luna E."/>
            <person name="Portier P."/>
            <person name="Fischer-Le Saux M."/>
            <person name="Lapitan N."/>
            <person name="Tisserat N.A."/>
            <person name="Leach J.E."/>
        </authorList>
    </citation>
    <scope>NUCLEOTIDE SEQUENCE [LARGE SCALE GENOMIC DNA]</scope>
    <source>
        <strain evidence="15 18">B120</strain>
        <strain evidence="16 17">B149</strain>
    </source>
</reference>
<keyword evidence="5 14" id="KW-0813">Transport</keyword>
<keyword evidence="6" id="KW-1003">Cell membrane</keyword>
<keyword evidence="9 14" id="KW-1133">Transmembrane helix</keyword>
<keyword evidence="11" id="KW-0921">Nickel transport</keyword>
<evidence type="ECO:0000256" key="11">
    <source>
        <dbReference type="ARBA" id="ARBA00023112"/>
    </source>
</evidence>
<dbReference type="GO" id="GO:0010045">
    <property type="term" value="P:response to nickel cation"/>
    <property type="evidence" value="ECO:0007669"/>
    <property type="project" value="TreeGrafter"/>
</dbReference>
<evidence type="ECO:0000256" key="13">
    <source>
        <dbReference type="ARBA" id="ARBA00023285"/>
    </source>
</evidence>
<feature type="transmembrane region" description="Helical" evidence="14">
    <location>
        <begin position="21"/>
        <end position="39"/>
    </location>
</feature>
<dbReference type="OrthoDB" id="9812956at2"/>
<accession>A0A0L7SYP0</accession>
<feature type="transmembrane region" description="Helical" evidence="14">
    <location>
        <begin position="298"/>
        <end position="319"/>
    </location>
</feature>
<evidence type="ECO:0000256" key="2">
    <source>
        <dbReference type="ARBA" id="ARBA00004651"/>
    </source>
</evidence>
<evidence type="ECO:0000256" key="9">
    <source>
        <dbReference type="ARBA" id="ARBA00022989"/>
    </source>
</evidence>
<keyword evidence="10" id="KW-0406">Ion transport</keyword>
<keyword evidence="4" id="KW-0171">Cobalt transport</keyword>
<dbReference type="GO" id="GO:0005886">
    <property type="term" value="C:plasma membrane"/>
    <property type="evidence" value="ECO:0007669"/>
    <property type="project" value="UniProtKB-SubCell"/>
</dbReference>
<dbReference type="STRING" id="1560201.NG42_17035"/>
<comment type="similarity">
    <text evidence="3">Belongs to the NiCoT transporter (TC 2.A.52) family. RcnA subfamily.</text>
</comment>